<dbReference type="Gene3D" id="3.50.30.20">
    <property type="entry name" value="Carbamoyl-phosphate synthase small subunit, N-terminal domain"/>
    <property type="match status" value="1"/>
</dbReference>
<dbReference type="GO" id="GO:0006207">
    <property type="term" value="P:'de novo' pyrimidine nucleobase biosynthetic process"/>
    <property type="evidence" value="ECO:0007669"/>
    <property type="project" value="InterPro"/>
</dbReference>
<keyword evidence="3 8" id="KW-0436">Ligase</keyword>
<feature type="active site" evidence="8">
    <location>
        <position position="345"/>
    </location>
</feature>
<dbReference type="Gene3D" id="3.40.50.880">
    <property type="match status" value="1"/>
</dbReference>
<feature type="binding site" evidence="8">
    <location>
        <position position="51"/>
    </location>
    <ligand>
        <name>L-glutamine</name>
        <dbReference type="ChEBI" id="CHEBI:58359"/>
    </ligand>
</feature>
<feature type="binding site" evidence="8">
    <location>
        <position position="231"/>
    </location>
    <ligand>
        <name>L-glutamine</name>
        <dbReference type="ChEBI" id="CHEBI:58359"/>
    </ligand>
</feature>
<keyword evidence="11" id="KW-1185">Reference proteome</keyword>
<dbReference type="STRING" id="926562.Oweho_3087"/>
<name>G8R2N0_OWEHD</name>
<evidence type="ECO:0000256" key="2">
    <source>
        <dbReference type="ARBA" id="ARBA00007800"/>
    </source>
</evidence>
<evidence type="ECO:0000256" key="1">
    <source>
        <dbReference type="ARBA" id="ARBA00005077"/>
    </source>
</evidence>
<comment type="pathway">
    <text evidence="1 8">Amino-acid biosynthesis; L-arginine biosynthesis; carbamoyl phosphate from bicarbonate: step 1/1.</text>
</comment>
<keyword evidence="8" id="KW-0665">Pyrimidine biosynthesis</keyword>
<feature type="binding site" evidence="8">
    <location>
        <position position="229"/>
    </location>
    <ligand>
        <name>L-glutamine</name>
        <dbReference type="ChEBI" id="CHEBI:58359"/>
    </ligand>
</feature>
<dbReference type="eggNOG" id="COG0505">
    <property type="taxonomic scope" value="Bacteria"/>
</dbReference>
<dbReference type="UniPathway" id="UPA00068">
    <property type="reaction ID" value="UER00171"/>
</dbReference>
<comment type="catalytic activity">
    <reaction evidence="8">
        <text>L-glutamine + H2O = L-glutamate + NH4(+)</text>
        <dbReference type="Rhea" id="RHEA:15889"/>
        <dbReference type="ChEBI" id="CHEBI:15377"/>
        <dbReference type="ChEBI" id="CHEBI:28938"/>
        <dbReference type="ChEBI" id="CHEBI:29985"/>
        <dbReference type="ChEBI" id="CHEBI:58359"/>
    </reaction>
</comment>
<dbReference type="AlphaFoldDB" id="G8R2N0"/>
<protein>
    <recommendedName>
        <fullName evidence="8">Carbamoyl phosphate synthase small chain</fullName>
        <ecNumber evidence="8">6.3.5.5</ecNumber>
    </recommendedName>
    <alternativeName>
        <fullName evidence="8">Carbamoyl phosphate synthetase glutamine chain</fullName>
    </alternativeName>
</protein>
<evidence type="ECO:0000256" key="3">
    <source>
        <dbReference type="ARBA" id="ARBA00022598"/>
    </source>
</evidence>
<feature type="active site" description="Nucleophile" evidence="8">
    <location>
        <position position="257"/>
    </location>
</feature>
<keyword evidence="6 8" id="KW-0315">Glutamine amidotransferase</keyword>
<comment type="function">
    <text evidence="8">Small subunit of the glutamine-dependent carbamoyl phosphate synthetase (CPSase). CPSase catalyzes the formation of carbamoyl phosphate from the ammonia moiety of glutamine, carbonate, and phosphate donated by ATP, constituting the first step of 2 biosynthetic pathways, one leading to arginine and/or urea and the other to pyrimidine nucleotides. The small subunit (glutamine amidotransferase) binds and cleaves glutamine to supply the large subunit with the substrate ammonia.</text>
</comment>
<feature type="binding site" evidence="8">
    <location>
        <position position="301"/>
    </location>
    <ligand>
        <name>L-glutamine</name>
        <dbReference type="ChEBI" id="CHEBI:58359"/>
    </ligand>
</feature>
<evidence type="ECO:0000256" key="7">
    <source>
        <dbReference type="ARBA" id="ARBA00048816"/>
    </source>
</evidence>
<comment type="subunit">
    <text evidence="8">Composed of two chains; the small (or glutamine) chain promotes the hydrolysis of glutamine to ammonia, which is used by the large (or ammonia) chain to synthesize carbamoyl phosphate. Tetramer of heterodimers (alpha,beta)4.</text>
</comment>
<dbReference type="KEGG" id="oho:Oweho_3087"/>
<evidence type="ECO:0000313" key="11">
    <source>
        <dbReference type="Proteomes" id="UP000005631"/>
    </source>
</evidence>
<keyword evidence="8" id="KW-0055">Arginine biosynthesis</keyword>
<dbReference type="Proteomes" id="UP000005631">
    <property type="component" value="Chromosome"/>
</dbReference>
<feature type="active site" evidence="8">
    <location>
        <position position="343"/>
    </location>
</feature>
<dbReference type="GO" id="GO:0004088">
    <property type="term" value="F:carbamoyl-phosphate synthase (glutamine-hydrolyzing) activity"/>
    <property type="evidence" value="ECO:0007669"/>
    <property type="project" value="UniProtKB-UniRule"/>
</dbReference>
<dbReference type="InterPro" id="IPR006274">
    <property type="entry name" value="CarbamoylP_synth_ssu"/>
</dbReference>
<dbReference type="InterPro" id="IPR029062">
    <property type="entry name" value="Class_I_gatase-like"/>
</dbReference>
<dbReference type="SUPFAM" id="SSF52021">
    <property type="entry name" value="Carbamoyl phosphate synthetase, small subunit N-terminal domain"/>
    <property type="match status" value="1"/>
</dbReference>
<dbReference type="OrthoDB" id="9804328at2"/>
<comment type="similarity">
    <text evidence="2 8">Belongs to the CarA family.</text>
</comment>
<keyword evidence="4 8" id="KW-0547">Nucleotide-binding</keyword>
<dbReference type="EC" id="6.3.5.5" evidence="8"/>
<accession>G8R2N0</accession>
<dbReference type="GO" id="GO:0004359">
    <property type="term" value="F:glutaminase activity"/>
    <property type="evidence" value="ECO:0007669"/>
    <property type="project" value="RHEA"/>
</dbReference>
<sequence length="369" mass="40858">MAHYQKKKAVILLQDGTLFWGKSTGLEGEATGEVCFNTGMTGYQEIFTDPSYLGQIMVTTNAHIGNYGVKADEVESEGIKIAGLVCKNFSEYKSRPSADGSLYDYFDDQNKLIISDVDTRALVRHIRDKGAMNAIISTNTEDIDKLKQKLSEVPSMEGLELSSKVSTKEAFDYGEENGDVKIAVLDLGVKLNILRNFAKRGASMRVFPMTTSFEEMMEWNPDGLFVTNGPGDPAAMMNTVKVVKQMIDSVLPVFGICMGHQLIAQAMGLSTYKMFNGHRGINHPVKNLLTGKGEITTQNHGFAVKMEDVEASETVELTHIHLNDNTPAGIRIKDKPVFSVQYHPEAYPGPHDSSYLFDDFINLINTHKK</sequence>
<evidence type="ECO:0000256" key="5">
    <source>
        <dbReference type="ARBA" id="ARBA00022840"/>
    </source>
</evidence>
<dbReference type="Pfam" id="PF00988">
    <property type="entry name" value="CPSase_sm_chain"/>
    <property type="match status" value="1"/>
</dbReference>
<dbReference type="InterPro" id="IPR002474">
    <property type="entry name" value="CarbamoylP_synth_ssu_N"/>
</dbReference>
<gene>
    <name evidence="8" type="primary">carA</name>
    <name evidence="10" type="ordered locus">Oweho_3087</name>
</gene>
<feature type="domain" description="Carbamoyl-phosphate synthase small subunit N-terminal" evidence="9">
    <location>
        <begin position="7"/>
        <end position="137"/>
    </location>
</feature>
<keyword evidence="5 8" id="KW-0067">ATP-binding</keyword>
<dbReference type="SMART" id="SM01097">
    <property type="entry name" value="CPSase_sm_chain"/>
    <property type="match status" value="1"/>
</dbReference>
<dbReference type="RefSeq" id="WP_014203389.1">
    <property type="nucleotide sequence ID" value="NC_016599.1"/>
</dbReference>
<dbReference type="InterPro" id="IPR017926">
    <property type="entry name" value="GATASE"/>
</dbReference>
<feature type="binding site" evidence="8">
    <location>
        <position position="258"/>
    </location>
    <ligand>
        <name>L-glutamine</name>
        <dbReference type="ChEBI" id="CHEBI:58359"/>
    </ligand>
</feature>
<dbReference type="PROSITE" id="PS51273">
    <property type="entry name" value="GATASE_TYPE_1"/>
    <property type="match status" value="1"/>
</dbReference>
<organism evidence="10 11">
    <name type="scientific">Owenweeksia hongkongensis (strain DSM 17368 / CIP 108786 / JCM 12287 / NRRL B-23963 / UST20020801)</name>
    <dbReference type="NCBI Taxonomy" id="926562"/>
    <lineage>
        <taxon>Bacteria</taxon>
        <taxon>Pseudomonadati</taxon>
        <taxon>Bacteroidota</taxon>
        <taxon>Flavobacteriia</taxon>
        <taxon>Flavobacteriales</taxon>
        <taxon>Owenweeksiaceae</taxon>
        <taxon>Owenweeksia</taxon>
    </lineage>
</organism>
<dbReference type="PRINTS" id="PR00097">
    <property type="entry name" value="ANTSNTHASEII"/>
</dbReference>
<feature type="binding site" evidence="8">
    <location>
        <position position="299"/>
    </location>
    <ligand>
        <name>L-glutamine</name>
        <dbReference type="ChEBI" id="CHEBI:58359"/>
    </ligand>
</feature>
<dbReference type="GO" id="GO:0044205">
    <property type="term" value="P:'de novo' UMP biosynthetic process"/>
    <property type="evidence" value="ECO:0007669"/>
    <property type="project" value="UniProtKB-UniRule"/>
</dbReference>
<dbReference type="GO" id="GO:0006541">
    <property type="term" value="P:glutamine metabolic process"/>
    <property type="evidence" value="ECO:0007669"/>
    <property type="project" value="InterPro"/>
</dbReference>
<feature type="region of interest" description="CPSase" evidence="8">
    <location>
        <begin position="1"/>
        <end position="180"/>
    </location>
</feature>
<reference evidence="10 11" key="1">
    <citation type="journal article" date="2012" name="Stand. Genomic Sci.">
        <title>Genome sequence of the orange-pigmented seawater bacterium Owenweeksia hongkongensis type strain (UST20020801(T)).</title>
        <authorList>
            <person name="Riedel T."/>
            <person name="Held B."/>
            <person name="Nolan M."/>
            <person name="Lucas S."/>
            <person name="Lapidus A."/>
            <person name="Tice H."/>
            <person name="Del Rio T.G."/>
            <person name="Cheng J.F."/>
            <person name="Han C."/>
            <person name="Tapia R."/>
            <person name="Goodwin L.A."/>
            <person name="Pitluck S."/>
            <person name="Liolios K."/>
            <person name="Mavromatis K."/>
            <person name="Pagani I."/>
            <person name="Ivanova N."/>
            <person name="Mikhailova N."/>
            <person name="Pati A."/>
            <person name="Chen A."/>
            <person name="Palaniappan K."/>
            <person name="Rohde M."/>
            <person name="Tindall B.J."/>
            <person name="Detter J.C."/>
            <person name="Goker M."/>
            <person name="Woyke T."/>
            <person name="Bristow J."/>
            <person name="Eisen J.A."/>
            <person name="Markowitz V."/>
            <person name="Hugenholtz P."/>
            <person name="Klenk H.P."/>
            <person name="Kyrpides N.C."/>
        </authorList>
    </citation>
    <scope>NUCLEOTIDE SEQUENCE</scope>
    <source>
        <strain evidence="11">DSM 17368 / JCM 12287 / NRRL B-23963</strain>
    </source>
</reference>
<evidence type="ECO:0000259" key="9">
    <source>
        <dbReference type="SMART" id="SM01097"/>
    </source>
</evidence>
<dbReference type="HAMAP" id="MF_01209">
    <property type="entry name" value="CPSase_S_chain"/>
    <property type="match status" value="1"/>
</dbReference>
<dbReference type="NCBIfam" id="NF009475">
    <property type="entry name" value="PRK12838.1"/>
    <property type="match status" value="1"/>
</dbReference>
<keyword evidence="8" id="KW-0028">Amino-acid biosynthesis</keyword>
<dbReference type="InterPro" id="IPR035686">
    <property type="entry name" value="CPSase_GATase1"/>
</dbReference>
<evidence type="ECO:0000313" key="10">
    <source>
        <dbReference type="EMBL" id="AEV34042.1"/>
    </source>
</evidence>
<dbReference type="GO" id="GO:0006526">
    <property type="term" value="P:L-arginine biosynthetic process"/>
    <property type="evidence" value="ECO:0007669"/>
    <property type="project" value="UniProtKB-UniRule"/>
</dbReference>
<dbReference type="PANTHER" id="PTHR43418:SF7">
    <property type="entry name" value="CARBAMOYL-PHOSPHATE SYNTHASE SMALL CHAIN"/>
    <property type="match status" value="1"/>
</dbReference>
<evidence type="ECO:0000256" key="8">
    <source>
        <dbReference type="HAMAP-Rule" id="MF_01209"/>
    </source>
</evidence>
<evidence type="ECO:0000256" key="6">
    <source>
        <dbReference type="ARBA" id="ARBA00022962"/>
    </source>
</evidence>
<feature type="binding site" evidence="8">
    <location>
        <position position="261"/>
    </location>
    <ligand>
        <name>L-glutamine</name>
        <dbReference type="ChEBI" id="CHEBI:58359"/>
    </ligand>
</feature>
<dbReference type="PRINTS" id="PR00099">
    <property type="entry name" value="CPSGATASE"/>
</dbReference>
<comment type="pathway">
    <text evidence="8">Pyrimidine metabolism; UMP biosynthesis via de novo pathway; (S)-dihydroorotate from bicarbonate: step 1/3.</text>
</comment>
<dbReference type="InterPro" id="IPR050472">
    <property type="entry name" value="Anth_synth/Amidotransfase"/>
</dbReference>
<dbReference type="SUPFAM" id="SSF52317">
    <property type="entry name" value="Class I glutamine amidotransferase-like"/>
    <property type="match status" value="1"/>
</dbReference>
<dbReference type="PATRIC" id="fig|926562.3.peg.3105"/>
<dbReference type="EMBL" id="CP003156">
    <property type="protein sequence ID" value="AEV34042.1"/>
    <property type="molecule type" value="Genomic_DNA"/>
</dbReference>
<dbReference type="PANTHER" id="PTHR43418">
    <property type="entry name" value="MULTIFUNCTIONAL TRYPTOPHAN BIOSYNTHESIS PROTEIN-RELATED"/>
    <property type="match status" value="1"/>
</dbReference>
<dbReference type="InterPro" id="IPR036480">
    <property type="entry name" value="CarbP_synth_ssu_N_sf"/>
</dbReference>
<dbReference type="PRINTS" id="PR00096">
    <property type="entry name" value="GATASE"/>
</dbReference>
<dbReference type="CDD" id="cd01744">
    <property type="entry name" value="GATase1_CPSase"/>
    <property type="match status" value="1"/>
</dbReference>
<dbReference type="UniPathway" id="UPA00070">
    <property type="reaction ID" value="UER00115"/>
</dbReference>
<proteinExistence type="inferred from homology"/>
<dbReference type="HOGENOM" id="CLU_035901_2_1_10"/>
<evidence type="ECO:0000256" key="4">
    <source>
        <dbReference type="ARBA" id="ARBA00022741"/>
    </source>
</evidence>
<dbReference type="Pfam" id="PF00117">
    <property type="entry name" value="GATase"/>
    <property type="match status" value="1"/>
</dbReference>
<comment type="catalytic activity">
    <reaction evidence="7 8">
        <text>hydrogencarbonate + L-glutamine + 2 ATP + H2O = carbamoyl phosphate + L-glutamate + 2 ADP + phosphate + 2 H(+)</text>
        <dbReference type="Rhea" id="RHEA:18633"/>
        <dbReference type="ChEBI" id="CHEBI:15377"/>
        <dbReference type="ChEBI" id="CHEBI:15378"/>
        <dbReference type="ChEBI" id="CHEBI:17544"/>
        <dbReference type="ChEBI" id="CHEBI:29985"/>
        <dbReference type="ChEBI" id="CHEBI:30616"/>
        <dbReference type="ChEBI" id="CHEBI:43474"/>
        <dbReference type="ChEBI" id="CHEBI:58228"/>
        <dbReference type="ChEBI" id="CHEBI:58359"/>
        <dbReference type="ChEBI" id="CHEBI:456216"/>
        <dbReference type="EC" id="6.3.5.5"/>
    </reaction>
</comment>
<dbReference type="NCBIfam" id="TIGR01368">
    <property type="entry name" value="CPSaseIIsmall"/>
    <property type="match status" value="1"/>
</dbReference>
<feature type="binding site" evidence="8">
    <location>
        <position position="302"/>
    </location>
    <ligand>
        <name>L-glutamine</name>
        <dbReference type="ChEBI" id="CHEBI:58359"/>
    </ligand>
</feature>
<dbReference type="GO" id="GO:0005524">
    <property type="term" value="F:ATP binding"/>
    <property type="evidence" value="ECO:0007669"/>
    <property type="project" value="UniProtKB-UniRule"/>
</dbReference>